<gene>
    <name evidence="2" type="primary">rsfS</name>
    <name evidence="3" type="ORF">A1355_17515</name>
</gene>
<evidence type="ECO:0000313" key="4">
    <source>
        <dbReference type="Proteomes" id="UP000077628"/>
    </source>
</evidence>
<dbReference type="AlphaFoldDB" id="A0A177PFK7"/>
<dbReference type="Pfam" id="PF02410">
    <property type="entry name" value="RsfS"/>
    <property type="match status" value="1"/>
</dbReference>
<keyword evidence="4" id="KW-1185">Reference proteome</keyword>
<dbReference type="GO" id="GO:0043023">
    <property type="term" value="F:ribosomal large subunit binding"/>
    <property type="evidence" value="ECO:0007669"/>
    <property type="project" value="TreeGrafter"/>
</dbReference>
<dbReference type="PANTHER" id="PTHR21043:SF0">
    <property type="entry name" value="MITOCHONDRIAL ASSEMBLY OF RIBOSOMAL LARGE SUBUNIT PROTEIN 1"/>
    <property type="match status" value="1"/>
</dbReference>
<dbReference type="SUPFAM" id="SSF81301">
    <property type="entry name" value="Nucleotidyltransferase"/>
    <property type="match status" value="1"/>
</dbReference>
<comment type="subunit">
    <text evidence="2">Interacts with ribosomal protein uL14 (rplN).</text>
</comment>
<dbReference type="NCBIfam" id="TIGR00090">
    <property type="entry name" value="rsfS_iojap_ybeB"/>
    <property type="match status" value="1"/>
</dbReference>
<evidence type="ECO:0000256" key="2">
    <source>
        <dbReference type="HAMAP-Rule" id="MF_01477"/>
    </source>
</evidence>
<protein>
    <recommendedName>
        <fullName evidence="2">Ribosomal silencing factor RsfS</fullName>
    </recommendedName>
</protein>
<keyword evidence="2" id="KW-0963">Cytoplasm</keyword>
<organism evidence="3 4">
    <name type="scientific">Methylomonas koyamae</name>
    <dbReference type="NCBI Taxonomy" id="702114"/>
    <lineage>
        <taxon>Bacteria</taxon>
        <taxon>Pseudomonadati</taxon>
        <taxon>Pseudomonadota</taxon>
        <taxon>Gammaproteobacteria</taxon>
        <taxon>Methylococcales</taxon>
        <taxon>Methylococcaceae</taxon>
        <taxon>Methylomonas</taxon>
    </lineage>
</organism>
<comment type="caution">
    <text evidence="3">The sequence shown here is derived from an EMBL/GenBank/DDBJ whole genome shotgun (WGS) entry which is preliminary data.</text>
</comment>
<dbReference type="GO" id="GO:0042256">
    <property type="term" value="P:cytosolic ribosome assembly"/>
    <property type="evidence" value="ECO:0007669"/>
    <property type="project" value="UniProtKB-UniRule"/>
</dbReference>
<proteinExistence type="inferred from homology"/>
<sequence length="111" mass="12270">MQSTELAQLVQTELDLRKALHIATLDVRDKTSITDFMIVATATSARHAKSLCDYVVVKVKENGIQPIGTEGEQGSDWVLLDLGDVIVHVMTGQAREFYQLEKLWSVPAKSA</sequence>
<dbReference type="InterPro" id="IPR043519">
    <property type="entry name" value="NT_sf"/>
</dbReference>
<dbReference type="STRING" id="702114.A1355_17515"/>
<dbReference type="Proteomes" id="UP000077628">
    <property type="component" value="Unassembled WGS sequence"/>
</dbReference>
<dbReference type="GO" id="GO:0005737">
    <property type="term" value="C:cytoplasm"/>
    <property type="evidence" value="ECO:0007669"/>
    <property type="project" value="UniProtKB-SubCell"/>
</dbReference>
<keyword evidence="2" id="KW-0810">Translation regulation</keyword>
<dbReference type="RefSeq" id="WP_064024169.1">
    <property type="nucleotide sequence ID" value="NZ_LUUK01000013.1"/>
</dbReference>
<name>A0A177PFK7_9GAMM</name>
<evidence type="ECO:0000313" key="3">
    <source>
        <dbReference type="EMBL" id="OAI28189.1"/>
    </source>
</evidence>
<dbReference type="PANTHER" id="PTHR21043">
    <property type="entry name" value="IOJAP SUPERFAMILY ORTHOLOG"/>
    <property type="match status" value="1"/>
</dbReference>
<comment type="function">
    <text evidence="2">Functions as a ribosomal silencing factor. Interacts with ribosomal protein uL14 (rplN), blocking formation of intersubunit bridge B8. Prevents association of the 30S and 50S ribosomal subunits and the formation of functional ribosomes, thus repressing translation.</text>
</comment>
<accession>A0A177PFK7</accession>
<comment type="subcellular location">
    <subcellularLocation>
        <location evidence="2">Cytoplasm</location>
    </subcellularLocation>
</comment>
<dbReference type="OrthoDB" id="9793681at2"/>
<reference evidence="4" key="1">
    <citation type="submission" date="2016-03" db="EMBL/GenBank/DDBJ databases">
        <authorList>
            <person name="Heylen K."/>
            <person name="De Vos P."/>
            <person name="Vekeman B."/>
        </authorList>
    </citation>
    <scope>NUCLEOTIDE SEQUENCE [LARGE SCALE GENOMIC DNA]</scope>
    <source>
        <strain evidence="4">R-45383</strain>
    </source>
</reference>
<dbReference type="GO" id="GO:0017148">
    <property type="term" value="P:negative regulation of translation"/>
    <property type="evidence" value="ECO:0007669"/>
    <property type="project" value="UniProtKB-UniRule"/>
</dbReference>
<keyword evidence="2" id="KW-0678">Repressor</keyword>
<dbReference type="GO" id="GO:0090071">
    <property type="term" value="P:negative regulation of ribosome biogenesis"/>
    <property type="evidence" value="ECO:0007669"/>
    <property type="project" value="UniProtKB-UniRule"/>
</dbReference>
<dbReference type="InterPro" id="IPR004394">
    <property type="entry name" value="Iojap/RsfS/C7orf30"/>
</dbReference>
<evidence type="ECO:0000256" key="1">
    <source>
        <dbReference type="ARBA" id="ARBA00010574"/>
    </source>
</evidence>
<comment type="similarity">
    <text evidence="1 2">Belongs to the Iojap/RsfS family.</text>
</comment>
<dbReference type="Gene3D" id="3.30.460.10">
    <property type="entry name" value="Beta Polymerase, domain 2"/>
    <property type="match status" value="1"/>
</dbReference>
<dbReference type="EMBL" id="LUUK01000013">
    <property type="protein sequence ID" value="OAI28189.1"/>
    <property type="molecule type" value="Genomic_DNA"/>
</dbReference>
<dbReference type="HAMAP" id="MF_01477">
    <property type="entry name" value="Iojap_RsfS"/>
    <property type="match status" value="1"/>
</dbReference>